<evidence type="ECO:0000256" key="8">
    <source>
        <dbReference type="ARBA" id="ARBA00023052"/>
    </source>
</evidence>
<dbReference type="AlphaFoldDB" id="A0A1M5ZP31"/>
<evidence type="ECO:0000256" key="7">
    <source>
        <dbReference type="ARBA" id="ARBA00023002"/>
    </source>
</evidence>
<reference evidence="13 14" key="1">
    <citation type="submission" date="2016-11" db="EMBL/GenBank/DDBJ databases">
        <authorList>
            <person name="Jaros S."/>
            <person name="Januszkiewicz K."/>
            <person name="Wedrychowicz H."/>
        </authorList>
    </citation>
    <scope>NUCLEOTIDE SEQUENCE [LARGE SCALE GENOMIC DNA]</scope>
    <source>
        <strain evidence="13 14">CGMCC 1.10190</strain>
    </source>
</reference>
<comment type="subunit">
    <text evidence="4">Homodimer. Part of the 2-oxoglutarate dehydrogenase (OGDH) complex composed of E1 (2-oxoglutarate dehydrogenase), E2 (dihydrolipoamide succinyltransferase) and E3 (dihydrolipoamide dehydrogenase); the complex contains multiple copies of the three enzymatic components (E1, E2 and E3).</text>
</comment>
<gene>
    <name evidence="13" type="ORF">SAMN04488135_11712</name>
</gene>
<dbReference type="PIRSF" id="PIRSF000157">
    <property type="entry name" value="Oxoglu_dh_E1"/>
    <property type="match status" value="1"/>
</dbReference>
<evidence type="ECO:0000256" key="11">
    <source>
        <dbReference type="ARBA" id="ARBA00051911"/>
    </source>
</evidence>
<comment type="function">
    <text evidence="2">E1 component of the 2-oxoglutarate dehydrogenase (OGDH) complex which catalyzes the decarboxylation of 2-oxoglutarate, the first step in the conversion of 2-oxoglutarate to succinyl-CoA and CO(2).</text>
</comment>
<evidence type="ECO:0000256" key="1">
    <source>
        <dbReference type="ARBA" id="ARBA00001964"/>
    </source>
</evidence>
<dbReference type="InterPro" id="IPR005475">
    <property type="entry name" value="Transketolase-like_Pyr-bd"/>
</dbReference>
<dbReference type="CDD" id="cd02016">
    <property type="entry name" value="TPP_E1_OGDC_like"/>
    <property type="match status" value="1"/>
</dbReference>
<dbReference type="GO" id="GO:0030976">
    <property type="term" value="F:thiamine pyrophosphate binding"/>
    <property type="evidence" value="ECO:0007669"/>
    <property type="project" value="InterPro"/>
</dbReference>
<dbReference type="NCBIfam" id="NF008907">
    <property type="entry name" value="PRK12270.1"/>
    <property type="match status" value="1"/>
</dbReference>
<dbReference type="FunFam" id="3.40.50.12470:FF:000009">
    <property type="entry name" value="2-oxoglutarate dehydrogenase E1 component"/>
    <property type="match status" value="1"/>
</dbReference>
<dbReference type="GO" id="GO:0006096">
    <property type="term" value="P:glycolytic process"/>
    <property type="evidence" value="ECO:0007669"/>
    <property type="project" value="UniProtKB-KW"/>
</dbReference>
<protein>
    <recommendedName>
        <fullName evidence="6">2-oxoglutarate dehydrogenase E1 component</fullName>
        <ecNumber evidence="5">1.2.4.2</ecNumber>
    </recommendedName>
    <alternativeName>
        <fullName evidence="10">Alpha-ketoglutarate dehydrogenase</fullName>
    </alternativeName>
</protein>
<dbReference type="PANTHER" id="PTHR23152:SF4">
    <property type="entry name" value="2-OXOADIPATE DEHYDROGENASE COMPLEX COMPONENT E1"/>
    <property type="match status" value="1"/>
</dbReference>
<dbReference type="Gene3D" id="1.10.287.1150">
    <property type="entry name" value="TPP helical domain"/>
    <property type="match status" value="1"/>
</dbReference>
<dbReference type="OrthoDB" id="9759785at2"/>
<dbReference type="Gene3D" id="3.40.50.12470">
    <property type="match status" value="1"/>
</dbReference>
<dbReference type="InterPro" id="IPR042179">
    <property type="entry name" value="KGD_C_sf"/>
</dbReference>
<evidence type="ECO:0000256" key="10">
    <source>
        <dbReference type="ARBA" id="ARBA00030680"/>
    </source>
</evidence>
<dbReference type="PANTHER" id="PTHR23152">
    <property type="entry name" value="2-OXOGLUTARATE DEHYDROGENASE"/>
    <property type="match status" value="1"/>
</dbReference>
<evidence type="ECO:0000256" key="2">
    <source>
        <dbReference type="ARBA" id="ARBA00003906"/>
    </source>
</evidence>
<keyword evidence="7" id="KW-0560">Oxidoreductase</keyword>
<evidence type="ECO:0000313" key="14">
    <source>
        <dbReference type="Proteomes" id="UP000184226"/>
    </source>
</evidence>
<dbReference type="SUPFAM" id="SSF52518">
    <property type="entry name" value="Thiamin diphosphate-binding fold (THDP-binding)"/>
    <property type="match status" value="2"/>
</dbReference>
<dbReference type="InterPro" id="IPR032106">
    <property type="entry name" value="2-oxogl_dehyd_N"/>
</dbReference>
<dbReference type="Proteomes" id="UP000184226">
    <property type="component" value="Unassembled WGS sequence"/>
</dbReference>
<dbReference type="InterPro" id="IPR011603">
    <property type="entry name" value="2oxoglutarate_DH_E1"/>
</dbReference>
<name>A0A1M5ZP31_9BURK</name>
<dbReference type="GO" id="GO:0005829">
    <property type="term" value="C:cytosol"/>
    <property type="evidence" value="ECO:0007669"/>
    <property type="project" value="TreeGrafter"/>
</dbReference>
<dbReference type="Pfam" id="PF16078">
    <property type="entry name" value="2-oxogl_dehyd_N"/>
    <property type="match status" value="1"/>
</dbReference>
<evidence type="ECO:0000256" key="6">
    <source>
        <dbReference type="ARBA" id="ARBA00013321"/>
    </source>
</evidence>
<keyword evidence="14" id="KW-1185">Reference proteome</keyword>
<feature type="domain" description="Transketolase-like pyrimidine-binding" evidence="12">
    <location>
        <begin position="601"/>
        <end position="798"/>
    </location>
</feature>
<dbReference type="EC" id="1.2.4.2" evidence="5"/>
<sequence>MSSEIELLSNSYLFGSNAPYVEDLYESYLDNPGSVPDQWRDYFDQLQHLPATDGREVTRDQAHAPIIESFAQRAKANAFVARAQEPDLTVAGKQVYVQSIIAAYRSLGSRFAELDPLKRQDRPVIPELDPSFYGLTEADLDQVYSATNTYFTKADTMTMRDMLKALRDTYCRSVGAEFMHISDPAAKRWIQERLESTLGVPSFSAERKRHILQQVTEAEGLERFLHTKYVGQKRFSLEGGESFIAAMDEVVGHGGENGVQELVVGMAHRGRLNMLVNIMGKMPGDLFAEFEGKHAEGLTDGDVKYHNGFSSDLSTRGGPLHLSLAFNPSHLEIVNPVVEGSVRARQDRRGDDVGSQVLPVLVHGDAAFAGQGVVMETLNLAQTRGYGTGGTLHIVINNQIGFTTSDPRDTRSTLYCTDVVKMIEAPVFHVNGDDPEAVVYVTQLALDYRLQFHHDVVVDIVCFRKLGHNEQDTPSLTQPLMYKSIGKHPGTRKVYADKLVAQGILTEAESDQLVKDYRQLMEDGQRTIEPVLTDYKNKYSTDWSPFLGAKWTDQADTGVPVAELTRIGEKITAVPENFTVHTLVSKLLNDRRNMARGEQNVDWGMGEHLAFATLVASGYAIRITGQDSGRGTFTHRHAVLHDQKRERWNDGTYIPLQNVSENQAPFTVIDSVLSEEAVLAFEYGYATAEPNTLTIWEAQFGDFVNGAQVVIDQFITSGEAKWGRQCGLTLMLPHGYEGQGPEHSSARIERFLQLCADNNIQVVQPTNGAQIFHVLRRQMIRPFRKPLIILTPKSLLRNKEATSPLADLANNQFLPVIGEQDAGIDPAAVSRVLVCSGKVYYDIVHARKDAGRADVAVLRIEQLYPFAHKSFQSELQKYPNAKEIVWVQDEPQNQGPWFYIQHHLYENMADGQKLGYAGRAASASPAVGYLAKHQEQQRNLLEQALAPKFKSFMLTK</sequence>
<dbReference type="EMBL" id="FQXE01000017">
    <property type="protein sequence ID" value="SHI26145.1"/>
    <property type="molecule type" value="Genomic_DNA"/>
</dbReference>
<evidence type="ECO:0000259" key="12">
    <source>
        <dbReference type="SMART" id="SM00861"/>
    </source>
</evidence>
<dbReference type="GO" id="GO:0004591">
    <property type="term" value="F:oxoglutarate dehydrogenase (succinyl-transferring) activity"/>
    <property type="evidence" value="ECO:0007669"/>
    <property type="project" value="UniProtKB-EC"/>
</dbReference>
<dbReference type="InterPro" id="IPR031717">
    <property type="entry name" value="ODO-1/KGD_C"/>
</dbReference>
<dbReference type="Pfam" id="PF02779">
    <property type="entry name" value="Transket_pyr"/>
    <property type="match status" value="1"/>
</dbReference>
<evidence type="ECO:0000313" key="13">
    <source>
        <dbReference type="EMBL" id="SHI26145.1"/>
    </source>
</evidence>
<dbReference type="InterPro" id="IPR029061">
    <property type="entry name" value="THDP-binding"/>
</dbReference>
<dbReference type="NCBIfam" id="NF006914">
    <property type="entry name" value="PRK09404.1"/>
    <property type="match status" value="1"/>
</dbReference>
<dbReference type="InterPro" id="IPR001017">
    <property type="entry name" value="DH_E1"/>
</dbReference>
<dbReference type="SMART" id="SM00861">
    <property type="entry name" value="Transket_pyr"/>
    <property type="match status" value="1"/>
</dbReference>
<dbReference type="STRING" id="658167.SAMN04488135_11712"/>
<dbReference type="GO" id="GO:0045252">
    <property type="term" value="C:oxoglutarate dehydrogenase complex"/>
    <property type="evidence" value="ECO:0007669"/>
    <property type="project" value="TreeGrafter"/>
</dbReference>
<evidence type="ECO:0000256" key="5">
    <source>
        <dbReference type="ARBA" id="ARBA00012280"/>
    </source>
</evidence>
<dbReference type="GO" id="GO:0006099">
    <property type="term" value="P:tricarboxylic acid cycle"/>
    <property type="evidence" value="ECO:0007669"/>
    <property type="project" value="TreeGrafter"/>
</dbReference>
<dbReference type="NCBIfam" id="TIGR00239">
    <property type="entry name" value="2oxo_dh_E1"/>
    <property type="match status" value="1"/>
</dbReference>
<organism evidence="13 14">
    <name type="scientific">Pollutimonas bauzanensis</name>
    <dbReference type="NCBI Taxonomy" id="658167"/>
    <lineage>
        <taxon>Bacteria</taxon>
        <taxon>Pseudomonadati</taxon>
        <taxon>Pseudomonadota</taxon>
        <taxon>Betaproteobacteria</taxon>
        <taxon>Burkholderiales</taxon>
        <taxon>Alcaligenaceae</taxon>
        <taxon>Pollutimonas</taxon>
    </lineage>
</organism>
<dbReference type="RefSeq" id="WP_073108285.1">
    <property type="nucleotide sequence ID" value="NZ_FQXE01000017.1"/>
</dbReference>
<proteinExistence type="inferred from homology"/>
<dbReference type="FunFam" id="1.10.287.1150:FF:000004">
    <property type="entry name" value="2-oxoglutarate dehydrogenase E1 component"/>
    <property type="match status" value="1"/>
</dbReference>
<dbReference type="Gene3D" id="3.40.50.970">
    <property type="match status" value="1"/>
</dbReference>
<keyword evidence="8" id="KW-0786">Thiamine pyrophosphate</keyword>
<evidence type="ECO:0000256" key="3">
    <source>
        <dbReference type="ARBA" id="ARBA00006936"/>
    </source>
</evidence>
<comment type="catalytic activity">
    <reaction evidence="11">
        <text>N(6)-[(R)-lipoyl]-L-lysyl-[protein] + 2-oxoglutarate + H(+) = N(6)-[(R)-S(8)-succinyldihydrolipoyl]-L-lysyl-[protein] + CO2</text>
        <dbReference type="Rhea" id="RHEA:12188"/>
        <dbReference type="Rhea" id="RHEA-COMP:10474"/>
        <dbReference type="Rhea" id="RHEA-COMP:20092"/>
        <dbReference type="ChEBI" id="CHEBI:15378"/>
        <dbReference type="ChEBI" id="CHEBI:16526"/>
        <dbReference type="ChEBI" id="CHEBI:16810"/>
        <dbReference type="ChEBI" id="CHEBI:83099"/>
        <dbReference type="ChEBI" id="CHEBI:83120"/>
        <dbReference type="EC" id="1.2.4.2"/>
    </reaction>
</comment>
<dbReference type="Pfam" id="PF00676">
    <property type="entry name" value="E1_dh"/>
    <property type="match status" value="1"/>
</dbReference>
<accession>A0A1M5ZP31</accession>
<dbReference type="Gene3D" id="3.40.50.11610">
    <property type="entry name" value="Multifunctional 2-oxoglutarate metabolism enzyme, C-terminal domain"/>
    <property type="match status" value="1"/>
</dbReference>
<evidence type="ECO:0000256" key="4">
    <source>
        <dbReference type="ARBA" id="ARBA00011301"/>
    </source>
</evidence>
<evidence type="ECO:0000256" key="9">
    <source>
        <dbReference type="ARBA" id="ARBA00023152"/>
    </source>
</evidence>
<keyword evidence="9" id="KW-0324">Glycolysis</keyword>
<comment type="cofactor">
    <cofactor evidence="1">
        <name>thiamine diphosphate</name>
        <dbReference type="ChEBI" id="CHEBI:58937"/>
    </cofactor>
</comment>
<comment type="similarity">
    <text evidence="3">Belongs to the alpha-ketoglutarate dehydrogenase family.</text>
</comment>
<dbReference type="Pfam" id="PF16870">
    <property type="entry name" value="OxoGdeHyase_C"/>
    <property type="match status" value="1"/>
</dbReference>